<proteinExistence type="inferred from homology"/>
<dbReference type="GO" id="GO:0046103">
    <property type="term" value="P:inosine biosynthetic process"/>
    <property type="evidence" value="ECO:0007669"/>
    <property type="project" value="TreeGrafter"/>
</dbReference>
<evidence type="ECO:0000313" key="9">
    <source>
        <dbReference type="Proteomes" id="UP000319619"/>
    </source>
</evidence>
<comment type="similarity">
    <text evidence="2">Belongs to the metallo-dependent hydrolases superfamily. Adenosine and AMP deaminases family.</text>
</comment>
<gene>
    <name evidence="8" type="primary">add</name>
    <name evidence="8" type="ORF">CEE37_06350</name>
</gene>
<evidence type="ECO:0000256" key="4">
    <source>
        <dbReference type="ARBA" id="ARBA00022723"/>
    </source>
</evidence>
<evidence type="ECO:0000256" key="2">
    <source>
        <dbReference type="ARBA" id="ARBA00006676"/>
    </source>
</evidence>
<dbReference type="GO" id="GO:0004000">
    <property type="term" value="F:adenosine deaminase activity"/>
    <property type="evidence" value="ECO:0007669"/>
    <property type="project" value="TreeGrafter"/>
</dbReference>
<reference evidence="8 9" key="1">
    <citation type="submission" date="2017-06" db="EMBL/GenBank/DDBJ databases">
        <title>Novel microbial phyla capable of carbon fixation and sulfur reduction in deep-sea sediments.</title>
        <authorList>
            <person name="Huang J."/>
            <person name="Baker B."/>
            <person name="Wang Y."/>
        </authorList>
    </citation>
    <scope>NUCLEOTIDE SEQUENCE [LARGE SCALE GENOMIC DNA]</scope>
    <source>
        <strain evidence="8">B3_LCP</strain>
    </source>
</reference>
<keyword evidence="5" id="KW-0378">Hydrolase</keyword>
<dbReference type="PANTHER" id="PTHR11409:SF43">
    <property type="entry name" value="ADENOSINE DEAMINASE"/>
    <property type="match status" value="1"/>
</dbReference>
<dbReference type="GO" id="GO:0046872">
    <property type="term" value="F:metal ion binding"/>
    <property type="evidence" value="ECO:0007669"/>
    <property type="project" value="UniProtKB-KW"/>
</dbReference>
<evidence type="ECO:0000313" key="8">
    <source>
        <dbReference type="EMBL" id="TKJ41284.1"/>
    </source>
</evidence>
<dbReference type="EC" id="3.5.4.4" evidence="3"/>
<dbReference type="PANTHER" id="PTHR11409">
    <property type="entry name" value="ADENOSINE DEAMINASE"/>
    <property type="match status" value="1"/>
</dbReference>
<sequence length="364" mass="41329">MVTSNTKEKSKAENVKTGKIPSEEYIRALPKVDLHCHLDGSLRARTLWELVKERDVRVPLKTPEALEEFFRVDKPFSSLEEYLKRFDYVLPVLQDAEALQRVAYELAIDAAAEGILYMEVRYSPVLHTKRGLELTSVMDAVLDGLRQAEKEVDIVTGVIVCGIRNISPDTSLRLAELAAAYKHQGVVGFDLAGSEDQFPAKDHSEAFYLIRKNNINCTVHAGEAYGPDSIRQALHDLNTHRIGHGTRLKEDGDLLNYVNDHRIPLEICITSNVHVGAVKSLETHPLRLYYDYGLRVTLNTDNRLISNTTITDEYLLACRTFGFNEHDLKNFIVMGFKSSFMPYKAKVKLLERVLKILRKQKTPF</sequence>
<keyword evidence="6" id="KW-0862">Zinc</keyword>
<comment type="caution">
    <text evidence="8">The sequence shown here is derived from an EMBL/GenBank/DDBJ whole genome shotgun (WGS) entry which is preliminary data.</text>
</comment>
<protein>
    <recommendedName>
        <fullName evidence="3">adenosine deaminase</fullName>
        <ecNumber evidence="3">3.5.4.4</ecNumber>
    </recommendedName>
</protein>
<dbReference type="GO" id="GO:0005829">
    <property type="term" value="C:cytosol"/>
    <property type="evidence" value="ECO:0007669"/>
    <property type="project" value="TreeGrafter"/>
</dbReference>
<evidence type="ECO:0000256" key="3">
    <source>
        <dbReference type="ARBA" id="ARBA00012784"/>
    </source>
</evidence>
<evidence type="ECO:0000256" key="5">
    <source>
        <dbReference type="ARBA" id="ARBA00022801"/>
    </source>
</evidence>
<organism evidence="8 9">
    <name type="scientific">candidate division LCP-89 bacterium B3_LCP</name>
    <dbReference type="NCBI Taxonomy" id="2012998"/>
    <lineage>
        <taxon>Bacteria</taxon>
        <taxon>Pseudomonadati</taxon>
        <taxon>Bacteria division LCP-89</taxon>
    </lineage>
</organism>
<evidence type="ECO:0000256" key="1">
    <source>
        <dbReference type="ARBA" id="ARBA00001947"/>
    </source>
</evidence>
<dbReference type="CDD" id="cd01320">
    <property type="entry name" value="ADA"/>
    <property type="match status" value="1"/>
</dbReference>
<evidence type="ECO:0000259" key="7">
    <source>
        <dbReference type="Pfam" id="PF00962"/>
    </source>
</evidence>
<dbReference type="AlphaFoldDB" id="A0A532V231"/>
<dbReference type="GO" id="GO:0006154">
    <property type="term" value="P:adenosine catabolic process"/>
    <property type="evidence" value="ECO:0007669"/>
    <property type="project" value="TreeGrafter"/>
</dbReference>
<dbReference type="Proteomes" id="UP000319619">
    <property type="component" value="Unassembled WGS sequence"/>
</dbReference>
<dbReference type="EMBL" id="NJBN01000003">
    <property type="protein sequence ID" value="TKJ41284.1"/>
    <property type="molecule type" value="Genomic_DNA"/>
</dbReference>
<feature type="domain" description="Adenosine deaminase" evidence="7">
    <location>
        <begin position="30"/>
        <end position="355"/>
    </location>
</feature>
<evidence type="ECO:0000256" key="6">
    <source>
        <dbReference type="ARBA" id="ARBA00022833"/>
    </source>
</evidence>
<dbReference type="GO" id="GO:0060169">
    <property type="term" value="P:negative regulation of adenosine receptor signaling pathway"/>
    <property type="evidence" value="ECO:0007669"/>
    <property type="project" value="TreeGrafter"/>
</dbReference>
<dbReference type="SUPFAM" id="SSF51556">
    <property type="entry name" value="Metallo-dependent hydrolases"/>
    <property type="match status" value="1"/>
</dbReference>
<keyword evidence="4" id="KW-0479">Metal-binding</keyword>
<dbReference type="GO" id="GO:0043103">
    <property type="term" value="P:hypoxanthine salvage"/>
    <property type="evidence" value="ECO:0007669"/>
    <property type="project" value="TreeGrafter"/>
</dbReference>
<accession>A0A532V231</accession>
<dbReference type="NCBIfam" id="TIGR01430">
    <property type="entry name" value="aden_deam"/>
    <property type="match status" value="1"/>
</dbReference>
<dbReference type="Pfam" id="PF00962">
    <property type="entry name" value="A_deaminase"/>
    <property type="match status" value="1"/>
</dbReference>
<name>A0A532V231_UNCL8</name>
<dbReference type="InterPro" id="IPR001365">
    <property type="entry name" value="A_deaminase_dom"/>
</dbReference>
<dbReference type="InterPro" id="IPR006330">
    <property type="entry name" value="Ado/ade_deaminase"/>
</dbReference>
<dbReference type="Gene3D" id="3.20.20.140">
    <property type="entry name" value="Metal-dependent hydrolases"/>
    <property type="match status" value="1"/>
</dbReference>
<dbReference type="InterPro" id="IPR032466">
    <property type="entry name" value="Metal_Hydrolase"/>
</dbReference>
<dbReference type="GO" id="GO:0009897">
    <property type="term" value="C:external side of plasma membrane"/>
    <property type="evidence" value="ECO:0007669"/>
    <property type="project" value="TreeGrafter"/>
</dbReference>
<comment type="cofactor">
    <cofactor evidence="1">
        <name>Zn(2+)</name>
        <dbReference type="ChEBI" id="CHEBI:29105"/>
    </cofactor>
</comment>